<dbReference type="EMBL" id="KT825490">
    <property type="protein sequence ID" value="ALJ98904.1"/>
    <property type="molecule type" value="Genomic_DNA"/>
</dbReference>
<keyword evidence="2" id="KW-1185">Reference proteome</keyword>
<reference evidence="1 2" key="1">
    <citation type="submission" date="2015-09" db="EMBL/GenBank/DDBJ databases">
        <title>Preliminary characterization of a novel lytic bacteriophage as a possible biocontrol agent against multidrug resistant Shiga toxin-producing Escherichia coli (STEC).</title>
        <authorList>
            <person name="Amarillas L."/>
            <person name="Leon-Felix J."/>
        </authorList>
    </citation>
    <scope>NUCLEOTIDE SEQUENCE [LARGE SCALE GENOMIC DNA]</scope>
</reference>
<dbReference type="Proteomes" id="UP000229605">
    <property type="component" value="Segment"/>
</dbReference>
<organism evidence="1 2">
    <name type="scientific">Escherichia phage C119</name>
    <dbReference type="NCBI Taxonomy" id="1735565"/>
    <lineage>
        <taxon>Viruses</taxon>
        <taxon>Duplodnaviria</taxon>
        <taxon>Heunggongvirae</taxon>
        <taxon>Uroviricota</taxon>
        <taxon>Caudoviricetes</taxon>
        <taxon>Drexlerviridae</taxon>
        <taxon>Rogunavirinae</taxon>
        <taxon>Rogunavirus</taxon>
        <taxon>Rogunavirus C119</taxon>
    </lineage>
</organism>
<accession>A0A0P0IR57</accession>
<evidence type="ECO:0000313" key="1">
    <source>
        <dbReference type="EMBL" id="ALJ98904.1"/>
    </source>
</evidence>
<proteinExistence type="predicted"/>
<name>A0A0P0IR57_9CAUD</name>
<evidence type="ECO:0000313" key="2">
    <source>
        <dbReference type="Proteomes" id="UP000229605"/>
    </source>
</evidence>
<sequence length="64" mass="7304">MAYFIIQERNNPIFGTCYYCVDGSGYTSNKSEAARFDTKQEAIEYAHVTDEELGSVMKIIKVKE</sequence>
<protein>
    <submittedName>
        <fullName evidence="1">Uncharacterized protein</fullName>
    </submittedName>
</protein>
<gene>
    <name evidence="1" type="ORF">C119_24</name>
</gene>